<gene>
    <name evidence="1" type="ORF">GCM10023189_50670</name>
</gene>
<sequence length="66" mass="8212">MPGGYGLRECADNKQFNNYDEYEHDNRYLSEPDRYEFKHQYRYVFYFADYACQHGDVLEPVWYQHE</sequence>
<organism evidence="1 2">
    <name type="scientific">Nibrella saemangeumensis</name>
    <dbReference type="NCBI Taxonomy" id="1084526"/>
    <lineage>
        <taxon>Bacteria</taxon>
        <taxon>Pseudomonadati</taxon>
        <taxon>Bacteroidota</taxon>
        <taxon>Cytophagia</taxon>
        <taxon>Cytophagales</taxon>
        <taxon>Spirosomataceae</taxon>
        <taxon>Nibrella</taxon>
    </lineage>
</organism>
<dbReference type="EMBL" id="BAABHD010000082">
    <property type="protein sequence ID" value="GAA4467276.1"/>
    <property type="molecule type" value="Genomic_DNA"/>
</dbReference>
<comment type="caution">
    <text evidence="1">The sequence shown here is derived from an EMBL/GenBank/DDBJ whole genome shotgun (WGS) entry which is preliminary data.</text>
</comment>
<name>A0ABP8NHV1_9BACT</name>
<reference evidence="2" key="1">
    <citation type="journal article" date="2019" name="Int. J. Syst. Evol. Microbiol.">
        <title>The Global Catalogue of Microorganisms (GCM) 10K type strain sequencing project: providing services to taxonomists for standard genome sequencing and annotation.</title>
        <authorList>
            <consortium name="The Broad Institute Genomics Platform"/>
            <consortium name="The Broad Institute Genome Sequencing Center for Infectious Disease"/>
            <person name="Wu L."/>
            <person name="Ma J."/>
        </authorList>
    </citation>
    <scope>NUCLEOTIDE SEQUENCE [LARGE SCALE GENOMIC DNA]</scope>
    <source>
        <strain evidence="2">JCM 17927</strain>
    </source>
</reference>
<protein>
    <submittedName>
        <fullName evidence="1">Uncharacterized protein</fullName>
    </submittedName>
</protein>
<evidence type="ECO:0000313" key="2">
    <source>
        <dbReference type="Proteomes" id="UP001501175"/>
    </source>
</evidence>
<proteinExistence type="predicted"/>
<accession>A0ABP8NHV1</accession>
<evidence type="ECO:0000313" key="1">
    <source>
        <dbReference type="EMBL" id="GAA4467276.1"/>
    </source>
</evidence>
<keyword evidence="2" id="KW-1185">Reference proteome</keyword>
<dbReference type="Proteomes" id="UP001501175">
    <property type="component" value="Unassembled WGS sequence"/>
</dbReference>